<comment type="similarity">
    <text evidence="2">Belongs to the class-V pyridoxal-phosphate-dependent aminotransferase family. Csd subfamily.</text>
</comment>
<evidence type="ECO:0000256" key="2">
    <source>
        <dbReference type="ARBA" id="ARBA00010447"/>
    </source>
</evidence>
<evidence type="ECO:0000313" key="8">
    <source>
        <dbReference type="EMBL" id="GAP14946.1"/>
    </source>
</evidence>
<proteinExistence type="inferred from homology"/>
<evidence type="ECO:0000256" key="1">
    <source>
        <dbReference type="ARBA" id="ARBA00001933"/>
    </source>
</evidence>
<organism evidence="8">
    <name type="scientific">Longilinea arvoryzae</name>
    <dbReference type="NCBI Taxonomy" id="360412"/>
    <lineage>
        <taxon>Bacteria</taxon>
        <taxon>Bacillati</taxon>
        <taxon>Chloroflexota</taxon>
        <taxon>Anaerolineae</taxon>
        <taxon>Anaerolineales</taxon>
        <taxon>Anaerolineaceae</taxon>
        <taxon>Longilinea</taxon>
    </lineage>
</organism>
<keyword evidence="5" id="KW-0663">Pyridoxal phosphate</keyword>
<protein>
    <recommendedName>
        <fullName evidence="3">cysteine desulfurase</fullName>
        <ecNumber evidence="3">2.8.1.7</ecNumber>
    </recommendedName>
</protein>
<dbReference type="NCBIfam" id="TIGR01979">
    <property type="entry name" value="sufS"/>
    <property type="match status" value="1"/>
</dbReference>
<evidence type="ECO:0000259" key="7">
    <source>
        <dbReference type="Pfam" id="PF00266"/>
    </source>
</evidence>
<dbReference type="OrthoDB" id="9804366at2"/>
<evidence type="ECO:0000256" key="6">
    <source>
        <dbReference type="ARBA" id="ARBA00050776"/>
    </source>
</evidence>
<reference evidence="8" key="1">
    <citation type="submission" date="2015-07" db="EMBL/GenBank/DDBJ databases">
        <title>Draft Genome Sequences of Anaerolinea thermolimosa IMO-1, Bellilinea caldifistulae GOMI-1, Leptolinea tardivitalis YMTK-2, Levilinea saccharolytica KIBI-1,Longilinea arvoryzae KOME-1, Previously Described as Members of the Anaerolineaceae (Chloroflexi).</title>
        <authorList>
            <person name="Sekiguchi Y."/>
            <person name="Ohashi A."/>
            <person name="Matsuura N."/>
            <person name="Tourlousse M.D."/>
        </authorList>
    </citation>
    <scope>NUCLEOTIDE SEQUENCE [LARGE SCALE GENOMIC DNA]</scope>
    <source>
        <strain evidence="8">KOME-1</strain>
    </source>
</reference>
<evidence type="ECO:0000256" key="5">
    <source>
        <dbReference type="ARBA" id="ARBA00022898"/>
    </source>
</evidence>
<dbReference type="Gene3D" id="3.90.1150.10">
    <property type="entry name" value="Aspartate Aminotransferase, domain 1"/>
    <property type="match status" value="1"/>
</dbReference>
<dbReference type="InterPro" id="IPR010970">
    <property type="entry name" value="Cys_dSase_SufS"/>
</dbReference>
<dbReference type="SUPFAM" id="SSF53383">
    <property type="entry name" value="PLP-dependent transferases"/>
    <property type="match status" value="1"/>
</dbReference>
<dbReference type="Gene3D" id="3.40.640.10">
    <property type="entry name" value="Type I PLP-dependent aspartate aminotransferase-like (Major domain)"/>
    <property type="match status" value="1"/>
</dbReference>
<dbReference type="PANTHER" id="PTHR43586">
    <property type="entry name" value="CYSTEINE DESULFURASE"/>
    <property type="match status" value="1"/>
</dbReference>
<keyword evidence="4" id="KW-0808">Transferase</keyword>
<dbReference type="AlphaFoldDB" id="A0A0S7BL58"/>
<name>A0A0S7BL58_9CHLR</name>
<accession>A0A0S7BL58</accession>
<keyword evidence="9" id="KW-1185">Reference proteome</keyword>
<dbReference type="Pfam" id="PF00266">
    <property type="entry name" value="Aminotran_5"/>
    <property type="match status" value="1"/>
</dbReference>
<dbReference type="EMBL" id="DF967972">
    <property type="protein sequence ID" value="GAP14946.1"/>
    <property type="molecule type" value="Genomic_DNA"/>
</dbReference>
<dbReference type="STRING" id="360412.LARV_02726"/>
<evidence type="ECO:0000256" key="3">
    <source>
        <dbReference type="ARBA" id="ARBA00012239"/>
    </source>
</evidence>
<dbReference type="CDD" id="cd06453">
    <property type="entry name" value="SufS_like"/>
    <property type="match status" value="1"/>
</dbReference>
<dbReference type="GO" id="GO:0031071">
    <property type="term" value="F:cysteine desulfurase activity"/>
    <property type="evidence" value="ECO:0007669"/>
    <property type="project" value="UniProtKB-EC"/>
</dbReference>
<comment type="cofactor">
    <cofactor evidence="1">
        <name>pyridoxal 5'-phosphate</name>
        <dbReference type="ChEBI" id="CHEBI:597326"/>
    </cofactor>
</comment>
<evidence type="ECO:0000256" key="4">
    <source>
        <dbReference type="ARBA" id="ARBA00022679"/>
    </source>
</evidence>
<dbReference type="EC" id="2.8.1.7" evidence="3"/>
<evidence type="ECO:0000313" key="9">
    <source>
        <dbReference type="Proteomes" id="UP000055060"/>
    </source>
</evidence>
<dbReference type="InterPro" id="IPR015421">
    <property type="entry name" value="PyrdxlP-dep_Trfase_major"/>
</dbReference>
<dbReference type="InterPro" id="IPR015422">
    <property type="entry name" value="PyrdxlP-dep_Trfase_small"/>
</dbReference>
<gene>
    <name evidence="8" type="ORF">LARV_02726</name>
</gene>
<dbReference type="InterPro" id="IPR000192">
    <property type="entry name" value="Aminotrans_V_dom"/>
</dbReference>
<dbReference type="PANTHER" id="PTHR43586:SF8">
    <property type="entry name" value="CYSTEINE DESULFURASE 1, CHLOROPLASTIC"/>
    <property type="match status" value="1"/>
</dbReference>
<feature type="domain" description="Aminotransferase class V" evidence="7">
    <location>
        <begin position="32"/>
        <end position="402"/>
    </location>
</feature>
<dbReference type="InterPro" id="IPR015424">
    <property type="entry name" value="PyrdxlP-dep_Trfase"/>
</dbReference>
<dbReference type="RefSeq" id="WP_075074159.1">
    <property type="nucleotide sequence ID" value="NZ_DF967972.1"/>
</dbReference>
<dbReference type="GO" id="GO:0006534">
    <property type="term" value="P:cysteine metabolic process"/>
    <property type="evidence" value="ECO:0007669"/>
    <property type="project" value="InterPro"/>
</dbReference>
<dbReference type="GO" id="GO:0030170">
    <property type="term" value="F:pyridoxal phosphate binding"/>
    <property type="evidence" value="ECO:0007669"/>
    <property type="project" value="InterPro"/>
</dbReference>
<dbReference type="Proteomes" id="UP000055060">
    <property type="component" value="Unassembled WGS sequence"/>
</dbReference>
<comment type="catalytic activity">
    <reaction evidence="6">
        <text>(sulfur carrier)-H + L-cysteine = (sulfur carrier)-SH + L-alanine</text>
        <dbReference type="Rhea" id="RHEA:43892"/>
        <dbReference type="Rhea" id="RHEA-COMP:14737"/>
        <dbReference type="Rhea" id="RHEA-COMP:14739"/>
        <dbReference type="ChEBI" id="CHEBI:29917"/>
        <dbReference type="ChEBI" id="CHEBI:35235"/>
        <dbReference type="ChEBI" id="CHEBI:57972"/>
        <dbReference type="ChEBI" id="CHEBI:64428"/>
        <dbReference type="EC" id="2.8.1.7"/>
    </reaction>
</comment>
<sequence length="414" mass="45376">MNSTSLTPDEITRIREDFPILKREVHPGVPLVYLDSAATSQKPASVIEAMNAYYRHSNANIHRGIHVLAEEATAMYEEARLKVAKFIHARSEREVIFTRNTTESINLVAYTWARANLKAGDLIILTEMEHHSNLVPWQMLAAERQIRLEFIPATDDGLLDLEIYRQLLSQNPKLVSFTHVSNVLGTINPAKEIIRLAHAAGAVALVDGAQSAPHFAVDVQDLDADFYAFSGHKMVGPTGIGVLYGKEAILNAMPPFLGGGDMIKKVELRSFSANSLPHKFEAGTSCIAEGIGLGAAVDYLSGVGMGRIAAYEHVLTQYALDRLSKVTGLTVIGPSADRKGGVAAFTLADIHPHDVSQLLDRDGIAVRAGHHCAMPLHQRYNLPATTRASFYLYNTRAEIDHLVQSLERVKKLFA</sequence>